<keyword evidence="3" id="KW-1185">Reference proteome</keyword>
<name>A0ABQ3YV79_9ACTN</name>
<accession>A0ABQ3YV79</accession>
<reference evidence="2 3" key="1">
    <citation type="submission" date="2021-01" db="EMBL/GenBank/DDBJ databases">
        <title>Whole genome shotgun sequence of Actinoplanes durhamensis NBRC 14914.</title>
        <authorList>
            <person name="Komaki H."/>
            <person name="Tamura T."/>
        </authorList>
    </citation>
    <scope>NUCLEOTIDE SEQUENCE [LARGE SCALE GENOMIC DNA]</scope>
    <source>
        <strain evidence="2 3">NBRC 14914</strain>
    </source>
</reference>
<evidence type="ECO:0000256" key="1">
    <source>
        <dbReference type="SAM" id="MobiDB-lite"/>
    </source>
</evidence>
<gene>
    <name evidence="2" type="ORF">Adu01nite_28500</name>
</gene>
<feature type="region of interest" description="Disordered" evidence="1">
    <location>
        <begin position="1"/>
        <end position="25"/>
    </location>
</feature>
<evidence type="ECO:0008006" key="4">
    <source>
        <dbReference type="Google" id="ProtNLM"/>
    </source>
</evidence>
<dbReference type="EMBL" id="BOML01000022">
    <property type="protein sequence ID" value="GIE01500.1"/>
    <property type="molecule type" value="Genomic_DNA"/>
</dbReference>
<evidence type="ECO:0000313" key="3">
    <source>
        <dbReference type="Proteomes" id="UP000637628"/>
    </source>
</evidence>
<dbReference type="Proteomes" id="UP000637628">
    <property type="component" value="Unassembled WGS sequence"/>
</dbReference>
<organism evidence="2 3">
    <name type="scientific">Paractinoplanes durhamensis</name>
    <dbReference type="NCBI Taxonomy" id="113563"/>
    <lineage>
        <taxon>Bacteria</taxon>
        <taxon>Bacillati</taxon>
        <taxon>Actinomycetota</taxon>
        <taxon>Actinomycetes</taxon>
        <taxon>Micromonosporales</taxon>
        <taxon>Micromonosporaceae</taxon>
        <taxon>Paractinoplanes</taxon>
    </lineage>
</organism>
<sequence length="315" mass="34250">MLLAGGCAEQAGADNDKPSRRDRAHGMPAVEASWVSCEQFIPAPDGMLFGGGAKAAVLPMLDESFPPVAAVICRSDSQPHPGGGWDLVAIEERADDITALVAALRLPDQNVHDCHGEFWAQYIPWLALVDAQGRWIRPGIPLAPCNAPRAEVKTAIEQLTTTRVSTRVLRRNDRDVAKAGGCHDSEEYDQVFGPDRMPVPATLPDAGIPMRVCRFLAEPTVEDGRTYYLRGLLQDGEQLTAAGWAAVRHEIDVAPPAAPCNQVSPRFAVLREKSWSRPVSVEADGCRRVLIEGSEFNLGDMRQGSGKLVSLLYHR</sequence>
<feature type="compositionally biased region" description="Basic and acidic residues" evidence="1">
    <location>
        <begin position="14"/>
        <end position="25"/>
    </location>
</feature>
<protein>
    <recommendedName>
        <fullName evidence="4">Lipoprotein</fullName>
    </recommendedName>
</protein>
<evidence type="ECO:0000313" key="2">
    <source>
        <dbReference type="EMBL" id="GIE01500.1"/>
    </source>
</evidence>
<proteinExistence type="predicted"/>
<comment type="caution">
    <text evidence="2">The sequence shown here is derived from an EMBL/GenBank/DDBJ whole genome shotgun (WGS) entry which is preliminary data.</text>
</comment>